<evidence type="ECO:0000313" key="2">
    <source>
        <dbReference type="Proteomes" id="UP001610990"/>
    </source>
</evidence>
<name>A0ABW7REK9_9ACTN</name>
<keyword evidence="2" id="KW-1185">Reference proteome</keyword>
<dbReference type="InterPro" id="IPR011335">
    <property type="entry name" value="Restrct_endonuc-II-like"/>
</dbReference>
<accession>A0ABW7REK9</accession>
<evidence type="ECO:0000313" key="1">
    <source>
        <dbReference type="EMBL" id="MFH8586485.1"/>
    </source>
</evidence>
<organism evidence="1 2">
    <name type="scientific">Streptomyces celluloflavus</name>
    <dbReference type="NCBI Taxonomy" id="58344"/>
    <lineage>
        <taxon>Bacteria</taxon>
        <taxon>Bacillati</taxon>
        <taxon>Actinomycetota</taxon>
        <taxon>Actinomycetes</taxon>
        <taxon>Kitasatosporales</taxon>
        <taxon>Streptomycetaceae</taxon>
        <taxon>Streptomyces</taxon>
    </lineage>
</organism>
<proteinExistence type="predicted"/>
<dbReference type="RefSeq" id="WP_397673513.1">
    <property type="nucleotide sequence ID" value="NZ_JBIRGH010000010.1"/>
</dbReference>
<dbReference type="Gene3D" id="3.90.1570.10">
    <property type="entry name" value="tt1808, chain A"/>
    <property type="match status" value="1"/>
</dbReference>
<sequence>MSVAPAEHQGPWTIDDVLALPEDARSRIELVGGSLVMSPSPGIPHQRASRRLAALLEQPPMPRLRPWKSWRPSTWWCPTGC</sequence>
<dbReference type="Proteomes" id="UP001610990">
    <property type="component" value="Unassembled WGS sequence"/>
</dbReference>
<dbReference type="InterPro" id="IPR012296">
    <property type="entry name" value="Nuclease_put_TT1808"/>
</dbReference>
<dbReference type="EMBL" id="JBIRGH010000010">
    <property type="protein sequence ID" value="MFH8586485.1"/>
    <property type="molecule type" value="Genomic_DNA"/>
</dbReference>
<evidence type="ECO:0008006" key="3">
    <source>
        <dbReference type="Google" id="ProtNLM"/>
    </source>
</evidence>
<comment type="caution">
    <text evidence="1">The sequence shown here is derived from an EMBL/GenBank/DDBJ whole genome shotgun (WGS) entry which is preliminary data.</text>
</comment>
<reference evidence="1 2" key="1">
    <citation type="submission" date="2024-10" db="EMBL/GenBank/DDBJ databases">
        <title>The Natural Products Discovery Center: Release of the First 8490 Sequenced Strains for Exploring Actinobacteria Biosynthetic Diversity.</title>
        <authorList>
            <person name="Kalkreuter E."/>
            <person name="Kautsar S.A."/>
            <person name="Yang D."/>
            <person name="Bader C.D."/>
            <person name="Teijaro C.N."/>
            <person name="Fluegel L."/>
            <person name="Davis C.M."/>
            <person name="Simpson J.R."/>
            <person name="Lauterbach L."/>
            <person name="Steele A.D."/>
            <person name="Gui C."/>
            <person name="Meng S."/>
            <person name="Li G."/>
            <person name="Viehrig K."/>
            <person name="Ye F."/>
            <person name="Su P."/>
            <person name="Kiefer A.F."/>
            <person name="Nichols A."/>
            <person name="Cepeda A.J."/>
            <person name="Yan W."/>
            <person name="Fan B."/>
            <person name="Jiang Y."/>
            <person name="Adhikari A."/>
            <person name="Zheng C.-J."/>
            <person name="Schuster L."/>
            <person name="Cowan T.M."/>
            <person name="Smanski M.J."/>
            <person name="Chevrette M.G."/>
            <person name="De Carvalho L.P.S."/>
            <person name="Shen B."/>
        </authorList>
    </citation>
    <scope>NUCLEOTIDE SEQUENCE [LARGE SCALE GENOMIC DNA]</scope>
    <source>
        <strain evidence="1 2">NPDC018013</strain>
    </source>
</reference>
<dbReference type="SUPFAM" id="SSF52980">
    <property type="entry name" value="Restriction endonuclease-like"/>
    <property type="match status" value="1"/>
</dbReference>
<gene>
    <name evidence="1" type="ORF">ACH4GP_19095</name>
</gene>
<protein>
    <recommendedName>
        <fullName evidence="3">Restriction endonuclease domain-containing protein</fullName>
    </recommendedName>
</protein>